<dbReference type="Gene3D" id="2.60.220.50">
    <property type="match status" value="1"/>
</dbReference>
<dbReference type="Pfam" id="PF01825">
    <property type="entry name" value="GPS"/>
    <property type="match status" value="1"/>
</dbReference>
<evidence type="ECO:0000313" key="13">
    <source>
        <dbReference type="RefSeq" id="XP_031554900.1"/>
    </source>
</evidence>
<dbReference type="PANTHER" id="PTHR12011">
    <property type="entry name" value="ADHESION G-PROTEIN COUPLED RECEPTOR"/>
    <property type="match status" value="1"/>
</dbReference>
<dbReference type="InterPro" id="IPR017981">
    <property type="entry name" value="GPCR_2-like_7TM"/>
</dbReference>
<feature type="compositionally biased region" description="Polar residues" evidence="8">
    <location>
        <begin position="516"/>
        <end position="526"/>
    </location>
</feature>
<feature type="transmembrane region" description="Helical" evidence="9">
    <location>
        <begin position="284"/>
        <end position="301"/>
    </location>
</feature>
<sequence length="571" mass="65346">MVNHFHKVMEKLNASNPKCMSELLTEYEDLMEWINKEDEDIKYNPMTDAKDIEDIALEFTKQHLNPTRKNMSISNKEIAFHAMLIDSDSDSDVIFPEAGNDPDLNTIFLPKSLLKGQETYIVNVVYKNNKTISKLTPTVMEGQDDNKNWSVNTGIFLMTIFPKRQEPFQNVIITLHHIQKMNYSNPHCSFWNFSIPTSYNGSWSQKGCEMVSSTNTHTVCACNHLTNFAVLMKLNSQEVSSEHKEALLIITYAGLALSLLGEAITVLLYCLFLNLRHEKIQIRVNFLCALATAQIIFLAGIDKIENKDLCTFIASLIHLFYLVCFCWMLMEGVFLYRMVVKVFDVHVKMRYAYVFAFGLPSGIVAITLVAASLQSEGIHSYISKRYCWIRFDNDFIWSFVTPVLMLIAINCFFLYRVLKEMVLMKSVKNIKSLELSSIRASARACVLLLPLLGITWLFGLLSVINTSSVNVAWQYIFTILNTMQGFMIFVFHCLRNTELQAAIKLRYFQWESTHSSTHSNRKSSTPAKFLNFDESGSRSNSLPMAAKVNQVRPEKLDMKYRDEGGAHAQYS</sequence>
<dbReference type="Pfam" id="PF00002">
    <property type="entry name" value="7tm_2"/>
    <property type="match status" value="1"/>
</dbReference>
<dbReference type="InterPro" id="IPR000203">
    <property type="entry name" value="GPS"/>
</dbReference>
<evidence type="ECO:0000259" key="10">
    <source>
        <dbReference type="PROSITE" id="PS50221"/>
    </source>
</evidence>
<dbReference type="InParanoid" id="A0A6P8HQE2"/>
<dbReference type="KEGG" id="aten:116291826"/>
<keyword evidence="3 9" id="KW-0812">Transmembrane</keyword>
<dbReference type="GO" id="GO:0005886">
    <property type="term" value="C:plasma membrane"/>
    <property type="evidence" value="ECO:0007669"/>
    <property type="project" value="TreeGrafter"/>
</dbReference>
<accession>A0A6P8HQE2</accession>
<feature type="transmembrane region" description="Helical" evidence="9">
    <location>
        <begin position="395"/>
        <end position="418"/>
    </location>
</feature>
<feature type="transmembrane region" description="Helical" evidence="9">
    <location>
        <begin position="472"/>
        <end position="494"/>
    </location>
</feature>
<dbReference type="GO" id="GO:0007166">
    <property type="term" value="P:cell surface receptor signaling pathway"/>
    <property type="evidence" value="ECO:0007669"/>
    <property type="project" value="InterPro"/>
</dbReference>
<feature type="transmembrane region" description="Helical" evidence="9">
    <location>
        <begin position="444"/>
        <end position="466"/>
    </location>
</feature>
<evidence type="ECO:0000256" key="8">
    <source>
        <dbReference type="SAM" id="MobiDB-lite"/>
    </source>
</evidence>
<comment type="similarity">
    <text evidence="2">Belongs to the G-protein coupled receptor 2 family. Adhesion G-protein coupled receptor (ADGR) subfamily.</text>
</comment>
<dbReference type="InterPro" id="IPR000832">
    <property type="entry name" value="GPCR_2_secretin-like"/>
</dbReference>
<name>A0A6P8HQE2_ACTTE</name>
<evidence type="ECO:0000256" key="9">
    <source>
        <dbReference type="SAM" id="Phobius"/>
    </source>
</evidence>
<dbReference type="OrthoDB" id="5988891at2759"/>
<gene>
    <name evidence="13" type="primary">LOC116291826</name>
</gene>
<organism evidence="12 13">
    <name type="scientific">Actinia tenebrosa</name>
    <name type="common">Australian red waratah sea anemone</name>
    <dbReference type="NCBI Taxonomy" id="6105"/>
    <lineage>
        <taxon>Eukaryota</taxon>
        <taxon>Metazoa</taxon>
        <taxon>Cnidaria</taxon>
        <taxon>Anthozoa</taxon>
        <taxon>Hexacorallia</taxon>
        <taxon>Actiniaria</taxon>
        <taxon>Actiniidae</taxon>
        <taxon>Actinia</taxon>
    </lineage>
</organism>
<evidence type="ECO:0000256" key="5">
    <source>
        <dbReference type="ARBA" id="ARBA00023136"/>
    </source>
</evidence>
<keyword evidence="5 9" id="KW-0472">Membrane</keyword>
<dbReference type="Gene3D" id="1.20.1070.10">
    <property type="entry name" value="Rhodopsin 7-helix transmembrane proteins"/>
    <property type="match status" value="1"/>
</dbReference>
<dbReference type="SMART" id="SM00303">
    <property type="entry name" value="GPS"/>
    <property type="match status" value="1"/>
</dbReference>
<evidence type="ECO:0000313" key="12">
    <source>
        <dbReference type="Proteomes" id="UP000515163"/>
    </source>
</evidence>
<keyword evidence="4 9" id="KW-1133">Transmembrane helix</keyword>
<dbReference type="AlphaFoldDB" id="A0A6P8HQE2"/>
<proteinExistence type="inferred from homology"/>
<dbReference type="InterPro" id="IPR057244">
    <property type="entry name" value="GAIN_B"/>
</dbReference>
<comment type="subcellular location">
    <subcellularLocation>
        <location evidence="1">Membrane</location>
        <topology evidence="1">Multi-pass membrane protein</topology>
    </subcellularLocation>
</comment>
<dbReference type="RefSeq" id="XP_031554900.1">
    <property type="nucleotide sequence ID" value="XM_031699040.1"/>
</dbReference>
<keyword evidence="12" id="KW-1185">Reference proteome</keyword>
<evidence type="ECO:0000256" key="2">
    <source>
        <dbReference type="ARBA" id="ARBA00007343"/>
    </source>
</evidence>
<dbReference type="Proteomes" id="UP000515163">
    <property type="component" value="Unplaced"/>
</dbReference>
<evidence type="ECO:0000256" key="1">
    <source>
        <dbReference type="ARBA" id="ARBA00004141"/>
    </source>
</evidence>
<dbReference type="PRINTS" id="PR00249">
    <property type="entry name" value="GPCRSECRETIN"/>
</dbReference>
<reference evidence="13" key="1">
    <citation type="submission" date="2025-08" db="UniProtKB">
        <authorList>
            <consortium name="RefSeq"/>
        </authorList>
    </citation>
    <scope>IDENTIFICATION</scope>
    <source>
        <tissue evidence="13">Tentacle</tissue>
    </source>
</reference>
<dbReference type="PROSITE" id="PS50261">
    <property type="entry name" value="G_PROTEIN_RECEP_F2_4"/>
    <property type="match status" value="1"/>
</dbReference>
<dbReference type="PANTHER" id="PTHR12011:SF347">
    <property type="entry name" value="FI21270P1-RELATED"/>
    <property type="match status" value="1"/>
</dbReference>
<dbReference type="InterPro" id="IPR046338">
    <property type="entry name" value="GAIN_dom_sf"/>
</dbReference>
<dbReference type="GO" id="GO:0004930">
    <property type="term" value="F:G protein-coupled receptor activity"/>
    <property type="evidence" value="ECO:0007669"/>
    <property type="project" value="InterPro"/>
</dbReference>
<dbReference type="SUPFAM" id="SSF81321">
    <property type="entry name" value="Family A G protein-coupled receptor-like"/>
    <property type="match status" value="1"/>
</dbReference>
<evidence type="ECO:0000256" key="7">
    <source>
        <dbReference type="ARBA" id="ARBA00023180"/>
    </source>
</evidence>
<evidence type="ECO:0000259" key="11">
    <source>
        <dbReference type="PROSITE" id="PS50261"/>
    </source>
</evidence>
<feature type="transmembrane region" description="Helical" evidence="9">
    <location>
        <begin position="313"/>
        <end position="339"/>
    </location>
</feature>
<feature type="domain" description="GAIN-B" evidence="10">
    <location>
        <begin position="69"/>
        <end position="238"/>
    </location>
</feature>
<evidence type="ECO:0000256" key="6">
    <source>
        <dbReference type="ARBA" id="ARBA00023157"/>
    </source>
</evidence>
<keyword evidence="7" id="KW-0325">Glycoprotein</keyword>
<keyword evidence="6" id="KW-1015">Disulfide bond</keyword>
<evidence type="ECO:0000256" key="3">
    <source>
        <dbReference type="ARBA" id="ARBA00022692"/>
    </source>
</evidence>
<feature type="region of interest" description="Disordered" evidence="8">
    <location>
        <begin position="516"/>
        <end position="545"/>
    </location>
</feature>
<dbReference type="PROSITE" id="PS50221">
    <property type="entry name" value="GAIN_B"/>
    <property type="match status" value="1"/>
</dbReference>
<feature type="transmembrane region" description="Helical" evidence="9">
    <location>
        <begin position="246"/>
        <end position="272"/>
    </location>
</feature>
<feature type="transmembrane region" description="Helical" evidence="9">
    <location>
        <begin position="351"/>
        <end position="375"/>
    </location>
</feature>
<protein>
    <submittedName>
        <fullName evidence="13">Adhesion G protein-coupled receptor L1-like</fullName>
    </submittedName>
</protein>
<evidence type="ECO:0000256" key="4">
    <source>
        <dbReference type="ARBA" id="ARBA00022989"/>
    </source>
</evidence>
<dbReference type="GeneID" id="116291826"/>
<feature type="domain" description="G-protein coupled receptors family 2 profile 2" evidence="11">
    <location>
        <begin position="247"/>
        <end position="496"/>
    </location>
</feature>
<dbReference type="FunFam" id="1.20.1070.10:FF:000058">
    <property type="entry name" value="Adhesion G protein-coupled receptor F5"/>
    <property type="match status" value="1"/>
</dbReference>